<dbReference type="PIRSF" id="PIRSF016838">
    <property type="entry name" value="PafC"/>
    <property type="match status" value="1"/>
</dbReference>
<evidence type="ECO:0000259" key="3">
    <source>
        <dbReference type="PROSITE" id="PS51000"/>
    </source>
</evidence>
<dbReference type="Proteomes" id="UP000254330">
    <property type="component" value="Unassembled WGS sequence"/>
</dbReference>
<accession>A0A8B4Q737</accession>
<dbReference type="PROSITE" id="PS51000">
    <property type="entry name" value="HTH_DEOR_2"/>
    <property type="match status" value="1"/>
</dbReference>
<gene>
    <name evidence="5" type="ORF">DFR61_10596</name>
    <name evidence="4" type="ORF">NCTC10597_00838</name>
</gene>
<keyword evidence="5" id="KW-0238">DNA-binding</keyword>
<evidence type="ECO:0000256" key="2">
    <source>
        <dbReference type="ARBA" id="ARBA00023163"/>
    </source>
</evidence>
<feature type="domain" description="HTH deoR-type" evidence="3">
    <location>
        <begin position="2"/>
        <end position="57"/>
    </location>
</feature>
<dbReference type="PANTHER" id="PTHR34580">
    <property type="match status" value="1"/>
</dbReference>
<dbReference type="OrthoDB" id="9767131at2"/>
<dbReference type="InterPro" id="IPR001034">
    <property type="entry name" value="DeoR_HTH"/>
</dbReference>
<protein>
    <submittedName>
        <fullName evidence="5">DNA-binding transcriptional regulator YafY</fullName>
    </submittedName>
    <submittedName>
        <fullName evidence="4">HTH domain</fullName>
    </submittedName>
</protein>
<dbReference type="Proteomes" id="UP000294641">
    <property type="component" value="Unassembled WGS sequence"/>
</dbReference>
<dbReference type="Pfam" id="PF25583">
    <property type="entry name" value="WCX"/>
    <property type="match status" value="1"/>
</dbReference>
<dbReference type="GO" id="GO:0003700">
    <property type="term" value="F:DNA-binding transcription factor activity"/>
    <property type="evidence" value="ECO:0007669"/>
    <property type="project" value="InterPro"/>
</dbReference>
<keyword evidence="7" id="KW-1185">Reference proteome</keyword>
<dbReference type="Pfam" id="PF08279">
    <property type="entry name" value="HTH_11"/>
    <property type="match status" value="1"/>
</dbReference>
<dbReference type="Pfam" id="PF13280">
    <property type="entry name" value="WYL"/>
    <property type="match status" value="1"/>
</dbReference>
<dbReference type="Gene3D" id="1.10.10.10">
    <property type="entry name" value="Winged helix-like DNA-binding domain superfamily/Winged helix DNA-binding domain"/>
    <property type="match status" value="1"/>
</dbReference>
<organism evidence="4 6">
    <name type="scientific">Kurthia zopfii</name>
    <dbReference type="NCBI Taxonomy" id="1650"/>
    <lineage>
        <taxon>Bacteria</taxon>
        <taxon>Bacillati</taxon>
        <taxon>Bacillota</taxon>
        <taxon>Bacilli</taxon>
        <taxon>Bacillales</taxon>
        <taxon>Caryophanaceae</taxon>
        <taxon>Kurthia</taxon>
    </lineage>
</organism>
<dbReference type="PROSITE" id="PS52050">
    <property type="entry name" value="WYL"/>
    <property type="match status" value="1"/>
</dbReference>
<dbReference type="EMBL" id="UGNP01000001">
    <property type="protein sequence ID" value="STX09168.1"/>
    <property type="molecule type" value="Genomic_DNA"/>
</dbReference>
<comment type="caution">
    <text evidence="4">The sequence shown here is derived from an EMBL/GenBank/DDBJ whole genome shotgun (WGS) entry which is preliminary data.</text>
</comment>
<dbReference type="SUPFAM" id="SSF46785">
    <property type="entry name" value="Winged helix' DNA-binding domain"/>
    <property type="match status" value="1"/>
</dbReference>
<dbReference type="InterPro" id="IPR057727">
    <property type="entry name" value="WCX_dom"/>
</dbReference>
<evidence type="ECO:0000313" key="6">
    <source>
        <dbReference type="Proteomes" id="UP000254330"/>
    </source>
</evidence>
<dbReference type="InterPro" id="IPR036388">
    <property type="entry name" value="WH-like_DNA-bd_sf"/>
</dbReference>
<evidence type="ECO:0000313" key="5">
    <source>
        <dbReference type="EMBL" id="TDR41857.1"/>
    </source>
</evidence>
<dbReference type="PANTHER" id="PTHR34580:SF1">
    <property type="entry name" value="PROTEIN PAFC"/>
    <property type="match status" value="1"/>
</dbReference>
<evidence type="ECO:0000313" key="7">
    <source>
        <dbReference type="Proteomes" id="UP000294641"/>
    </source>
</evidence>
<evidence type="ECO:0000313" key="4">
    <source>
        <dbReference type="EMBL" id="STX09168.1"/>
    </source>
</evidence>
<reference evidence="5 7" key="2">
    <citation type="submission" date="2019-03" db="EMBL/GenBank/DDBJ databases">
        <title>Genomic Encyclopedia of Type Strains, Phase IV (KMG-IV): sequencing the most valuable type-strain genomes for metagenomic binning, comparative biology and taxonomic classification.</title>
        <authorList>
            <person name="Goeker M."/>
        </authorList>
    </citation>
    <scope>NUCLEOTIDE SEQUENCE [LARGE SCALE GENOMIC DNA]</scope>
    <source>
        <strain evidence="5 7">DSM 20580</strain>
    </source>
</reference>
<dbReference type="EMBL" id="SNZG01000005">
    <property type="protein sequence ID" value="TDR41857.1"/>
    <property type="molecule type" value="Genomic_DNA"/>
</dbReference>
<dbReference type="InterPro" id="IPR051534">
    <property type="entry name" value="CBASS_pafABC_assoc_protein"/>
</dbReference>
<proteinExistence type="predicted"/>
<dbReference type="InterPro" id="IPR028349">
    <property type="entry name" value="PafC-like"/>
</dbReference>
<sequence length="328" mass="38305">MKISRLISIYVILMDKKRISAKELANIFEVSTRTIYRDVEAINLAGIPIYSTSGVGGGFEIMENHKMDKNTFSEEELTTLLMGVSSIPDSMKSKDFINTFTKIRQFIPSEKLESTNIQSEQVQIDFNQWIGYRNLEPQINRIKTALKDNKLLSLEYISHSGNKTTRKVEPYQLVLKSSKWYFHGYCYKRNDFRLFKLTRILTLEIVDRTFIPKKYPKLLLDTKEIITNLQVTIKLRVHESIMEQLLDYCDYESFLKDGEHHYIVNFPFIDQDYYYGILLSFGNKCECISPPQIRTKLKEKIAALARIYEIAENTRYFSRVDESASVVA</sequence>
<reference evidence="4 6" key="1">
    <citation type="submission" date="2018-06" db="EMBL/GenBank/DDBJ databases">
        <authorList>
            <consortium name="Pathogen Informatics"/>
            <person name="Doyle S."/>
        </authorList>
    </citation>
    <scope>NUCLEOTIDE SEQUENCE [LARGE SCALE GENOMIC DNA]</scope>
    <source>
        <strain evidence="4 6">NCTC10597</strain>
    </source>
</reference>
<dbReference type="InterPro" id="IPR013196">
    <property type="entry name" value="HTH_11"/>
</dbReference>
<dbReference type="GO" id="GO:0003677">
    <property type="term" value="F:DNA binding"/>
    <property type="evidence" value="ECO:0007669"/>
    <property type="project" value="UniProtKB-KW"/>
</dbReference>
<dbReference type="InterPro" id="IPR026881">
    <property type="entry name" value="WYL_dom"/>
</dbReference>
<dbReference type="RefSeq" id="WP_109349304.1">
    <property type="nucleotide sequence ID" value="NZ_BJUE01000028.1"/>
</dbReference>
<name>A0A8B4Q737_9BACL</name>
<dbReference type="InterPro" id="IPR036390">
    <property type="entry name" value="WH_DNA-bd_sf"/>
</dbReference>
<keyword evidence="2" id="KW-0804">Transcription</keyword>
<keyword evidence="1" id="KW-0805">Transcription regulation</keyword>
<evidence type="ECO:0000256" key="1">
    <source>
        <dbReference type="ARBA" id="ARBA00023015"/>
    </source>
</evidence>
<dbReference type="AlphaFoldDB" id="A0A8B4Q737"/>